<accession>A0A0S3QVJ5</accession>
<keyword evidence="2" id="KW-1185">Reference proteome</keyword>
<reference evidence="2" key="1">
    <citation type="journal article" date="2018" name="Science">
        <title>A primordial and reversible TCA cycle in a facultatively chemolithoautotrophic thermophile.</title>
        <authorList>
            <person name="Nunoura T."/>
            <person name="Chikaraishi Y."/>
            <person name="Izaki R."/>
            <person name="Suwa T."/>
            <person name="Sato T."/>
            <person name="Harada T."/>
            <person name="Mori K."/>
            <person name="Kato Y."/>
            <person name="Miyazaki M."/>
            <person name="Shimamura S."/>
            <person name="Yanagawa K."/>
            <person name="Shuto A."/>
            <person name="Ohkouchi N."/>
            <person name="Fujita N."/>
            <person name="Takaki Y."/>
            <person name="Atomi H."/>
            <person name="Takai K."/>
        </authorList>
    </citation>
    <scope>NUCLEOTIDE SEQUENCE [LARGE SCALE GENOMIC DNA]</scope>
    <source>
        <strain evidence="2">DSM 17441 / JCM 13301 / NBRC 103674 / ABI70S6</strain>
    </source>
</reference>
<dbReference type="PANTHER" id="PTHR30087">
    <property type="entry name" value="INNER MEMBRANE PROTEIN"/>
    <property type="match status" value="1"/>
</dbReference>
<dbReference type="EMBL" id="AP013035">
    <property type="protein sequence ID" value="BAT72343.1"/>
    <property type="molecule type" value="Genomic_DNA"/>
</dbReference>
<dbReference type="KEGG" id="ttk:TST_1557"/>
<name>A0A0S3QVJ5_THET7</name>
<evidence type="ECO:0000313" key="1">
    <source>
        <dbReference type="EMBL" id="BAT72343.1"/>
    </source>
</evidence>
<dbReference type="InterPro" id="IPR007553">
    <property type="entry name" value="2-thiour_desulf"/>
</dbReference>
<dbReference type="Proteomes" id="UP000063234">
    <property type="component" value="Chromosome"/>
</dbReference>
<organism evidence="1 2">
    <name type="scientific">Thermosulfidibacter takaii (strain DSM 17441 / JCM 13301 / NBRC 103674 / ABI70S6)</name>
    <dbReference type="NCBI Taxonomy" id="1298851"/>
    <lineage>
        <taxon>Bacteria</taxon>
        <taxon>Pseudomonadati</taxon>
        <taxon>Thermosulfidibacterota</taxon>
        <taxon>Thermosulfidibacteria</taxon>
        <taxon>Thermosulfidibacterales</taxon>
        <taxon>Thermosulfidibacteraceae</taxon>
    </lineage>
</organism>
<protein>
    <submittedName>
        <fullName evidence="1">Uncharacterized protein</fullName>
    </submittedName>
</protein>
<evidence type="ECO:0000313" key="2">
    <source>
        <dbReference type="Proteomes" id="UP000063234"/>
    </source>
</evidence>
<gene>
    <name evidence="1" type="ORF">TST_1557</name>
</gene>
<proteinExistence type="predicted"/>
<dbReference type="RefSeq" id="WP_068550430.1">
    <property type="nucleotide sequence ID" value="NZ_AP013035.1"/>
</dbReference>
<dbReference type="AlphaFoldDB" id="A0A0S3QVJ5"/>
<sequence length="156" mass="17183">MREPVGVSLCLLGVPCRYNGKSKRMKGLECFLERFSPVPFCPEQLAGMPTPRSPAQFYGGDGRALLVGRAKLINEAGEDVSQLYARGCQHALSLIKLLGLKKLFLKEKSPCCGVNRVWVEGEVVEGCGILKALIEQERLDIQIVTGDEYNKGEKDI</sequence>
<dbReference type="PANTHER" id="PTHR30087:SF1">
    <property type="entry name" value="HYPOTHETICAL CYTOSOLIC PROTEIN"/>
    <property type="match status" value="1"/>
</dbReference>
<dbReference type="STRING" id="1298851.TST_1557"/>
<dbReference type="OrthoDB" id="9797779at2"/>
<dbReference type="Pfam" id="PF04463">
    <property type="entry name" value="2-thiour_desulf"/>
    <property type="match status" value="1"/>
</dbReference>